<feature type="chain" id="PRO_5010278807" description="DUF3828 domain-containing protein" evidence="1">
    <location>
        <begin position="24"/>
        <end position="283"/>
    </location>
</feature>
<evidence type="ECO:0000313" key="3">
    <source>
        <dbReference type="Proteomes" id="UP000182466"/>
    </source>
</evidence>
<reference evidence="2 3" key="1">
    <citation type="submission" date="2016-10" db="EMBL/GenBank/DDBJ databases">
        <authorList>
            <person name="de Groot N.N."/>
        </authorList>
    </citation>
    <scope>NUCLEOTIDE SEQUENCE [LARGE SCALE GENOMIC DNA]</scope>
    <source>
        <strain evidence="2 3">CGMCC 1.10959</strain>
    </source>
</reference>
<evidence type="ECO:0000313" key="2">
    <source>
        <dbReference type="EMBL" id="SFT35194.1"/>
    </source>
</evidence>
<organism evidence="2 3">
    <name type="scientific">Sedimentitalea nanhaiensis</name>
    <dbReference type="NCBI Taxonomy" id="999627"/>
    <lineage>
        <taxon>Bacteria</taxon>
        <taxon>Pseudomonadati</taxon>
        <taxon>Pseudomonadota</taxon>
        <taxon>Alphaproteobacteria</taxon>
        <taxon>Rhodobacterales</taxon>
        <taxon>Paracoccaceae</taxon>
        <taxon>Sedimentitalea</taxon>
    </lineage>
</organism>
<protein>
    <recommendedName>
        <fullName evidence="4">DUF3828 domain-containing protein</fullName>
    </recommendedName>
</protein>
<dbReference type="RefSeq" id="WP_027263114.1">
    <property type="nucleotide sequence ID" value="NZ_FPAW01000001.1"/>
</dbReference>
<name>A0A1I6XBL4_9RHOB</name>
<gene>
    <name evidence="2" type="ORF">SAMN05216236_101169</name>
</gene>
<feature type="signal peptide" evidence="1">
    <location>
        <begin position="1"/>
        <end position="23"/>
    </location>
</feature>
<evidence type="ECO:0008006" key="4">
    <source>
        <dbReference type="Google" id="ProtNLM"/>
    </source>
</evidence>
<dbReference type="Proteomes" id="UP000182466">
    <property type="component" value="Unassembled WGS sequence"/>
</dbReference>
<evidence type="ECO:0000256" key="1">
    <source>
        <dbReference type="SAM" id="SignalP"/>
    </source>
</evidence>
<dbReference type="EMBL" id="FPAW01000001">
    <property type="protein sequence ID" value="SFT35194.1"/>
    <property type="molecule type" value="Genomic_DNA"/>
</dbReference>
<dbReference type="OrthoDB" id="7875309at2"/>
<accession>A0A1I6XBL4</accession>
<keyword evidence="1" id="KW-0732">Signal</keyword>
<sequence length="283" mass="30498">MVWSKRFLGLFMLCLMAGQAAYAQSPEETVRWIYQSMAQPGSGQMRGLGYLSSPEQRAHFFSRRFVQFLAANDSHGGDPATACITYGLEIPGNDFDGAEILRTLSLSSETLEAGTSVTATFSTFGTPARVIYDFIVEDGFWKIDDIAGPGYRVSLIPCTPKAAVTAGAGASSYCYKARDDSLWLDLAPDGSAAFMFDSWQANGHHCGAQGRAVPIAGGWAYDENVAGTACHLEILLTRDQGLELTDRDGLCRQSMCGARAGINGLTFPRSGQVDCASLPRPQY</sequence>
<proteinExistence type="predicted"/>
<dbReference type="AlphaFoldDB" id="A0A1I6XBL4"/>
<keyword evidence="3" id="KW-1185">Reference proteome</keyword>